<name>A0ACB8A6A4_9AGAM</name>
<keyword evidence="1" id="KW-0378">Hydrolase</keyword>
<sequence length="2165" mass="241785">MSGRKPDLSGYNYGAISSLVLTADRSALPRRDKEPDGAPTTLVGRIDQREMGSRVERHAPKDVDRKKKKAATEGGEKQAKTQGKARAEAGGFGYTDIIEATEDVEGLRYRPRTAETREVYELMLGSVHRALGDQAQDIVRSATDTVLETMKSEGMKDFDKKREVEEVLGGMSNDAFGQLVALARKITDYGAEDEAVADPDMERKDAEIDDDVGVAVVFDEEEQEDEDEDQYEIRDDSDDDEEDEDGNEEASNAEQPEEDDGSLVIGSNAPTSSSTKDSTVVSPHSIDGFWVQRQISEIYPDPVTAASKATTALTILGSEASLRDAENELMELFEFQSFHVIARFLKNRDVVVWCTKLVRSDAEERINVEVAMREKGVGWILRELAGDRQARPANASASAMDVDPKPAPSAPTSAPQPQRTVDLESMAFSQGGHLMSNKKCRLPEGSFKRARKGYEEIHVPAPKKQEGGEDAFVPVTELPEWARAAFTVPRLNRIQSKLFPIAFGTDEPILLCAPTGAGKTNVAMLTILNELAKHRDPDTGAFALSAFKIVYIAPMKALVQEMVGNFSTRLAPFGIRVGELTGDAQMTKAQIADTQLIVTTPEKWDVITRKSTDTSYTNLVRLMIVDEIHLLHDERGPVLEALVARALRRMEETGDHVRLLGLSATLPNYQDVAAFLRVDPSKGLFYFDASFRPCGLQQQFVGVTEKKAIKRYQVMNEVSYEKVLDQASRGNQTLVFVHSRKETVKTARFMRDTAIARESITSFVRPDSATREILAEEAGNVKDAGLRDLLPFGFGVHHAGMTREDRALVEELFADGALSVLVCTATLAWGVNLPAHAVLIKGTQIYSPPQGRWVELSPQDVLQMLGRAGRPQYDTYGEGCIITGHGELQYYLSLMNAQLPIESQMVAKLADALNAEVVLGTVRSREEAVEWLGYTYLYIRMLKSPALYGINADYAHADPTLLQKRADIAHTALTLLARAQLLKYSASASPAGVTPTPLGRIASHYYIALSSMATYATHLRPTLTALELMRVFALSNEFKYVGVRQEEKGELGRLLERVPVPVKEGVEEGAAKVNVLLQAYISGLKLEGFALVADMVFIQQSAGRILRAMFEICLQRGWAVPARACLDLCKMVEKRMWGSMTPLRQFKGVPQEVVRKAEGKQFPWYRYFDLTPPEIGELIGIPNAGRLVHRLVHNFPKLQLQAQVQPITRSLLRIDLSITPDFRWDEKIHGTAETFLILVEDVDGELILFHDTFVLRQRYAEAEHTITLTVPLSEPVPPNYYISVLSDRWMHAETRLPISFKHLILPEKFPPMTPLLELQPLPLSALHNAEFEAVMGVRTFNKIQTQVFQALYTTDENVFVGAPTGSGKTVCAEFALLRLWSKGAHARAVCVEPYQEMVDARVREWARKFGGVQGGKEVVGLTGETSADLRLLEKGDVVVCTPSQWDVLSRRWRQRKNVQTIGLLIADEVQLVGGEVGPTYEVVISRTRYVSAQTELKTRIVACGVSLANARDLGEWMGAPAHAIFNFPPDSRPLDLDIHLQSFTIPHFPSLMLAMSKPAYLAIADYSPTKPVLIFVPSRRQARLTVDDLLMHAAAADQADRFLNIEEAELAPHLAHVSDKALVECLTHGVGYYHEALDKQDRRIVERLFESGAIQVLVASKDTAWSLPVASHMVIIMGVQYFEGKEHRYVDYPVMDVLQMMGRACRPLEDARSRCVLMCQQTRKEFYKKFLAEGLPIESHLPTHLLHDYFLAEIAVKTVENKQDAMDILTWTYFYRRMTQNPNYYNLHNVSHQHLSDHLSELVENTLQDLVNSKCIAIEDEMDVSALNLGMIAAYYNISYVTVEVYTLSLKERTKLKGLLEVVSSSAEFESIPIRRHEEDVLRRIYDRVPVKLDSADFEAPHFKTFLLLQAHFSRIQLPPDLVADQVLVLEKVLNLLSACVDVMSSNAWLAAVGAMDLSQMCVQAMWETDSPLKQIPHFEPEVIKRCKEAGVESVYDVMEMEDDKRTELLQMDTRQMRDVATFVNSYPTLDVSFDLVKGEYTAGAPITIQVTLSRDSDDSEDQDQDDQTVVAPFYPSKKLANWWLVVGEPSTRQLLVIKRVTVTRSLGVKLEFTLPKGTHELKLYVICDSYVGADHDLAVGEIEVAEGEDSDSDEDMESGDEMEE</sequence>
<keyword evidence="1" id="KW-0347">Helicase</keyword>
<accession>A0ACB8A6A4</accession>
<keyword evidence="1" id="KW-0547">Nucleotide-binding</keyword>
<evidence type="ECO:0000313" key="1">
    <source>
        <dbReference type="EMBL" id="KAH7908575.1"/>
    </source>
</evidence>
<organism evidence="1 2">
    <name type="scientific">Hygrophoropsis aurantiaca</name>
    <dbReference type="NCBI Taxonomy" id="72124"/>
    <lineage>
        <taxon>Eukaryota</taxon>
        <taxon>Fungi</taxon>
        <taxon>Dikarya</taxon>
        <taxon>Basidiomycota</taxon>
        <taxon>Agaricomycotina</taxon>
        <taxon>Agaricomycetes</taxon>
        <taxon>Agaricomycetidae</taxon>
        <taxon>Boletales</taxon>
        <taxon>Coniophorineae</taxon>
        <taxon>Hygrophoropsidaceae</taxon>
        <taxon>Hygrophoropsis</taxon>
    </lineage>
</organism>
<protein>
    <submittedName>
        <fullName evidence="1">RNA helicase</fullName>
    </submittedName>
</protein>
<proteinExistence type="predicted"/>
<evidence type="ECO:0000313" key="2">
    <source>
        <dbReference type="Proteomes" id="UP000790377"/>
    </source>
</evidence>
<dbReference type="EMBL" id="MU267813">
    <property type="protein sequence ID" value="KAH7908575.1"/>
    <property type="molecule type" value="Genomic_DNA"/>
</dbReference>
<gene>
    <name evidence="1" type="ORF">BJ138DRAFT_1128349</name>
</gene>
<keyword evidence="2" id="KW-1185">Reference proteome</keyword>
<comment type="caution">
    <text evidence="1">The sequence shown here is derived from an EMBL/GenBank/DDBJ whole genome shotgun (WGS) entry which is preliminary data.</text>
</comment>
<dbReference type="Proteomes" id="UP000790377">
    <property type="component" value="Unassembled WGS sequence"/>
</dbReference>
<reference evidence="1" key="1">
    <citation type="journal article" date="2021" name="New Phytol.">
        <title>Evolutionary innovations through gain and loss of genes in the ectomycorrhizal Boletales.</title>
        <authorList>
            <person name="Wu G."/>
            <person name="Miyauchi S."/>
            <person name="Morin E."/>
            <person name="Kuo A."/>
            <person name="Drula E."/>
            <person name="Varga T."/>
            <person name="Kohler A."/>
            <person name="Feng B."/>
            <person name="Cao Y."/>
            <person name="Lipzen A."/>
            <person name="Daum C."/>
            <person name="Hundley H."/>
            <person name="Pangilinan J."/>
            <person name="Johnson J."/>
            <person name="Barry K."/>
            <person name="LaButti K."/>
            <person name="Ng V."/>
            <person name="Ahrendt S."/>
            <person name="Min B."/>
            <person name="Choi I.G."/>
            <person name="Park H."/>
            <person name="Plett J.M."/>
            <person name="Magnuson J."/>
            <person name="Spatafora J.W."/>
            <person name="Nagy L.G."/>
            <person name="Henrissat B."/>
            <person name="Grigoriev I.V."/>
            <person name="Yang Z.L."/>
            <person name="Xu J."/>
            <person name="Martin F.M."/>
        </authorList>
    </citation>
    <scope>NUCLEOTIDE SEQUENCE</scope>
    <source>
        <strain evidence="1">ATCC 28755</strain>
    </source>
</reference>
<keyword evidence="1" id="KW-0067">ATP-binding</keyword>